<sequence>EVVDIEEYITRIRAARAAKDKAGSDIVLIGRTDALQKHGYEEAIKRLKAAVEAGAEVGQLEGVTSREMAKQAVRDMAPTPLLLNMVEHGATPIISTSEAEEMGFRIMIFSFAGLAPAMKAIRETFQKIKDNGITGIEAGQSPKSIFKICGLDEAMEWDKRVGGQMNGA</sequence>
<evidence type="ECO:0000313" key="1">
    <source>
        <dbReference type="EMBL" id="KAK3044416.1"/>
    </source>
</evidence>
<proteinExistence type="predicted"/>
<gene>
    <name evidence="1" type="ORF">LTS18_001347</name>
</gene>
<organism evidence="1 2">
    <name type="scientific">Coniosporium uncinatum</name>
    <dbReference type="NCBI Taxonomy" id="93489"/>
    <lineage>
        <taxon>Eukaryota</taxon>
        <taxon>Fungi</taxon>
        <taxon>Dikarya</taxon>
        <taxon>Ascomycota</taxon>
        <taxon>Pezizomycotina</taxon>
        <taxon>Dothideomycetes</taxon>
        <taxon>Dothideomycetes incertae sedis</taxon>
        <taxon>Coniosporium</taxon>
    </lineage>
</organism>
<name>A0ACC3CTT7_9PEZI</name>
<feature type="non-terminal residue" evidence="1">
    <location>
        <position position="1"/>
    </location>
</feature>
<keyword evidence="2" id="KW-1185">Reference proteome</keyword>
<evidence type="ECO:0000313" key="2">
    <source>
        <dbReference type="Proteomes" id="UP001186974"/>
    </source>
</evidence>
<dbReference type="EMBL" id="JAWDJW010011972">
    <property type="protein sequence ID" value="KAK3044416.1"/>
    <property type="molecule type" value="Genomic_DNA"/>
</dbReference>
<comment type="caution">
    <text evidence="1">The sequence shown here is derived from an EMBL/GenBank/DDBJ whole genome shotgun (WGS) entry which is preliminary data.</text>
</comment>
<reference evidence="1" key="1">
    <citation type="submission" date="2024-09" db="EMBL/GenBank/DDBJ databases">
        <title>Black Yeasts Isolated from many extreme environments.</title>
        <authorList>
            <person name="Coleine C."/>
            <person name="Stajich J.E."/>
            <person name="Selbmann L."/>
        </authorList>
    </citation>
    <scope>NUCLEOTIDE SEQUENCE</scope>
    <source>
        <strain evidence="1">CCFEE 5737</strain>
    </source>
</reference>
<accession>A0ACC3CTT7</accession>
<dbReference type="Proteomes" id="UP001186974">
    <property type="component" value="Unassembled WGS sequence"/>
</dbReference>
<protein>
    <submittedName>
        <fullName evidence="1">Uncharacterized protein</fullName>
    </submittedName>
</protein>